<proteinExistence type="predicted"/>
<protein>
    <submittedName>
        <fullName evidence="3">Uncharacterized protein</fullName>
    </submittedName>
</protein>
<evidence type="ECO:0000256" key="1">
    <source>
        <dbReference type="SAM" id="MobiDB-lite"/>
    </source>
</evidence>
<reference evidence="3 4" key="1">
    <citation type="submission" date="2023-09" db="EMBL/GenBank/DDBJ databases">
        <title>Pangenome analysis of Batrachochytrium dendrobatidis and related Chytrids.</title>
        <authorList>
            <person name="Yacoub M.N."/>
            <person name="Stajich J.E."/>
            <person name="James T.Y."/>
        </authorList>
    </citation>
    <scope>NUCLEOTIDE SEQUENCE [LARGE SCALE GENOMIC DNA]</scope>
    <source>
        <strain evidence="3 4">JEL0888</strain>
    </source>
</reference>
<feature type="transmembrane region" description="Helical" evidence="2">
    <location>
        <begin position="542"/>
        <end position="566"/>
    </location>
</feature>
<keyword evidence="2" id="KW-0812">Transmembrane</keyword>
<keyword evidence="2" id="KW-0472">Membrane</keyword>
<dbReference type="EMBL" id="JADGIZ020000016">
    <property type="protein sequence ID" value="KAL2916460.1"/>
    <property type="molecule type" value="Genomic_DNA"/>
</dbReference>
<keyword evidence="2" id="KW-1133">Transmembrane helix</keyword>
<gene>
    <name evidence="3" type="ORF">HK105_203893</name>
</gene>
<name>A0ABR4NAB4_9FUNG</name>
<accession>A0ABR4NAB4</accession>
<evidence type="ECO:0000256" key="2">
    <source>
        <dbReference type="SAM" id="Phobius"/>
    </source>
</evidence>
<evidence type="ECO:0000313" key="3">
    <source>
        <dbReference type="EMBL" id="KAL2916460.1"/>
    </source>
</evidence>
<dbReference type="Proteomes" id="UP001527925">
    <property type="component" value="Unassembled WGS sequence"/>
</dbReference>
<keyword evidence="4" id="KW-1185">Reference proteome</keyword>
<organism evidence="3 4">
    <name type="scientific">Polyrhizophydium stewartii</name>
    <dbReference type="NCBI Taxonomy" id="2732419"/>
    <lineage>
        <taxon>Eukaryota</taxon>
        <taxon>Fungi</taxon>
        <taxon>Fungi incertae sedis</taxon>
        <taxon>Chytridiomycota</taxon>
        <taxon>Chytridiomycota incertae sedis</taxon>
        <taxon>Chytridiomycetes</taxon>
        <taxon>Rhizophydiales</taxon>
        <taxon>Rhizophydiales incertae sedis</taxon>
        <taxon>Polyrhizophydium</taxon>
    </lineage>
</organism>
<feature type="region of interest" description="Disordered" evidence="1">
    <location>
        <begin position="22"/>
        <end position="65"/>
    </location>
</feature>
<sequence>MSGKAQSDLKFWPSEQIDIYESPSEPLPAAMDPPESSPGLLAAESPEIGMRRTRRKSARADGDMEQSGISVGELGKVRAEFCASTNTAGSSAAGFVNAREISETASTRLFEMRWCWVAAVVNCAMILLITQLRSGVIVPLSIDVSTSVGCVILELALLVSNIVTSNALDGGASAFFGEKLASKKGYSLAVCGFLQASSFEKLSFATQLSLNSTCCKLLARCSLLWITLNVILWFTPLTATALKGDLVRRDEKTIECLMYKQRGQPIDRRWPTVIVETGVAELIFGSALGIMRSENPDVNVTTAIIPPQAIGSIGKQDMIIGSGFTIDISTTCECAPTSDMSGLTSIGINASIAAPLLDAYAPLKGAMGLANAFINDTKAPSIITLVGGTIVCGGVNETNPFVPVCKTTLSNHYNAVVGVIYMTDGTTASVAQKSVFVRKLGAPANMGYWASTAMSAILGGPFSSFRLPPTFPGAVNPLLWWTTPNLIGVDPSLIEAGIETMFSILFRAGVQRTYISEGDTCVHNMELLGVSSLDLADYGANVAIFILSFQLFATVVSILCFVPWLLSPNPIGPAVRLARDSIFFTRIMNSSSISGGTEVLCNAPPHAIWQAYDTIVRVGEPIGTRDDPAYGQLAVDRPKLLTHLTNGKRYY</sequence>
<evidence type="ECO:0000313" key="4">
    <source>
        <dbReference type="Proteomes" id="UP001527925"/>
    </source>
</evidence>
<comment type="caution">
    <text evidence="3">The sequence shown here is derived from an EMBL/GenBank/DDBJ whole genome shotgun (WGS) entry which is preliminary data.</text>
</comment>